<dbReference type="Proteomes" id="UP001165143">
    <property type="component" value="Unassembled WGS sequence"/>
</dbReference>
<organism evidence="1 2">
    <name type="scientific">Kitasatospora phosalacinea</name>
    <dbReference type="NCBI Taxonomy" id="2065"/>
    <lineage>
        <taxon>Bacteria</taxon>
        <taxon>Bacillati</taxon>
        <taxon>Actinomycetota</taxon>
        <taxon>Actinomycetes</taxon>
        <taxon>Kitasatosporales</taxon>
        <taxon>Streptomycetaceae</taxon>
        <taxon>Kitasatospora</taxon>
    </lineage>
</organism>
<dbReference type="Pfam" id="PF06224">
    <property type="entry name" value="AlkZ-like"/>
    <property type="match status" value="1"/>
</dbReference>
<sequence>MGAPPDDPEGPAMPAARTLSDRELTASYFGRQLLHRTEPLDATAAVTRLTALQAQYSPSPHLALWARLPGFEPRQLEAALLDGTVVKSTLMRGTLHLVPGADYGHLAAAWRRRWLTELRGRHQDADLDEGALEASLRAFAAVPRSAEELREHTAAASGGRVRTADLLHYPRALLPLVHVAPSGHWRAHGKPRMVLWDGELPPEPAATARLLRRYLAGYGPASRADLAHFTGLRLRQVDPALAELDGLDGLVRYRAGDGRELLDLPGAPPPAEPDGELPVRLLPKWDAALLSHADRTRMLPAGIHQQVYRAVNGTLLATYLVDGLVAGVWEHACERGAAVLTLTPLLPHGRRPELEREGGRLLALLEPDAESRRVVFAP</sequence>
<evidence type="ECO:0000313" key="1">
    <source>
        <dbReference type="EMBL" id="GLW58973.1"/>
    </source>
</evidence>
<dbReference type="EMBL" id="BSRX01000064">
    <property type="protein sequence ID" value="GLW58973.1"/>
    <property type="molecule type" value="Genomic_DNA"/>
</dbReference>
<proteinExistence type="predicted"/>
<evidence type="ECO:0000313" key="2">
    <source>
        <dbReference type="Proteomes" id="UP001165143"/>
    </source>
</evidence>
<dbReference type="PANTHER" id="PTHR38479:SF2">
    <property type="entry name" value="WINGED HELIX DNA-BINDING DOMAIN-CONTAINING PROTEIN"/>
    <property type="match status" value="1"/>
</dbReference>
<dbReference type="AlphaFoldDB" id="A0A9W6PQ73"/>
<protein>
    <recommendedName>
        <fullName evidence="3">Winged helix DNA-binding domain-containing protein</fullName>
    </recommendedName>
</protein>
<accession>A0A9W6PQ73</accession>
<evidence type="ECO:0008006" key="3">
    <source>
        <dbReference type="Google" id="ProtNLM"/>
    </source>
</evidence>
<name>A0A9W6PQ73_9ACTN</name>
<dbReference type="PANTHER" id="PTHR38479">
    <property type="entry name" value="LMO0824 PROTEIN"/>
    <property type="match status" value="1"/>
</dbReference>
<reference evidence="1" key="1">
    <citation type="submission" date="2023-02" db="EMBL/GenBank/DDBJ databases">
        <title>Kitasatospora phosalacinea NBRC 14362.</title>
        <authorList>
            <person name="Ichikawa N."/>
            <person name="Sato H."/>
            <person name="Tonouchi N."/>
        </authorList>
    </citation>
    <scope>NUCLEOTIDE SEQUENCE</scope>
    <source>
        <strain evidence="1">NBRC 14362</strain>
    </source>
</reference>
<gene>
    <name evidence="1" type="ORF">Kpho01_69830</name>
</gene>
<comment type="caution">
    <text evidence="1">The sequence shown here is derived from an EMBL/GenBank/DDBJ whole genome shotgun (WGS) entry which is preliminary data.</text>
</comment>
<dbReference type="InterPro" id="IPR009351">
    <property type="entry name" value="AlkZ-like"/>
</dbReference>